<evidence type="ECO:0000256" key="5">
    <source>
        <dbReference type="ARBA" id="ARBA00022840"/>
    </source>
</evidence>
<dbReference type="InterPro" id="IPR005714">
    <property type="entry name" value="ATPase_T3SS_FliI/YscN"/>
</dbReference>
<sequence length="438" mass="47484">MADINFSNYRNIINNIVTIRAEGKVSRVIGLTIEVEGLKSSVGEVCHIYGSKNAQPILSEVVGFKEGGKIILMPLGDLKGIGPGSSVKPTGKMLTVKIGDELLGKVLDGLGNPIEDDCPEDYTEYPVNNSPPNPLKRPRIDKIMATGVKAIDGFLTCGEGQRVGIFAGSGVGKSTLLGMISRYSDADINVIGLVGERGREVRDFLEKDLGEDGLKRSIIVCATSDQPALVRLKGAYTATAIAEYFRDKGKKVMLMMDSVTRFAMAQREVGLAIGEPPATKGYTPSVFAALPGLLERSGMSEKGSITAFYTVLVDGDDFNEPISDAVRGILDGHIILSRELAAQNHYPSIDILRSISRLMAEIVPKDHRLTSGELRNLLSTYRNSEDLINIGAYVKGSNPSIDKAIKYINKLNGFLQQDKDVHVAYETIMKELYGIAKE</sequence>
<keyword evidence="11" id="KW-0378">Hydrolase</keyword>
<evidence type="ECO:0000256" key="8">
    <source>
        <dbReference type="ARBA" id="ARBA00023065"/>
    </source>
</evidence>
<dbReference type="InterPro" id="IPR000194">
    <property type="entry name" value="ATPase_F1/V1/A1_a/bsu_nucl-bd"/>
</dbReference>
<dbReference type="SMART" id="SM00382">
    <property type="entry name" value="AAA"/>
    <property type="match status" value="1"/>
</dbReference>
<dbReference type="GO" id="GO:0016887">
    <property type="term" value="F:ATP hydrolysis activity"/>
    <property type="evidence" value="ECO:0007669"/>
    <property type="project" value="InterPro"/>
</dbReference>
<keyword evidence="8" id="KW-0406">Ion transport</keyword>
<keyword evidence="12" id="KW-1185">Reference proteome</keyword>
<dbReference type="CDD" id="cd18117">
    <property type="entry name" value="ATP-synt_flagellum-secretory_path_III_N"/>
    <property type="match status" value="1"/>
</dbReference>
<dbReference type="Pfam" id="PF18269">
    <property type="entry name" value="T3SS_ATPase_C"/>
    <property type="match status" value="1"/>
</dbReference>
<dbReference type="EC" id="3.6.3.14" evidence="11"/>
<feature type="domain" description="AAA+ ATPase" evidence="10">
    <location>
        <begin position="159"/>
        <end position="340"/>
    </location>
</feature>
<dbReference type="GO" id="GO:0008564">
    <property type="term" value="F:protein-exporting ATPase activity"/>
    <property type="evidence" value="ECO:0007669"/>
    <property type="project" value="UniProtKB-EC"/>
</dbReference>
<dbReference type="Pfam" id="PF02874">
    <property type="entry name" value="ATP-synt_ab_N"/>
    <property type="match status" value="1"/>
</dbReference>
<organism evidence="11 12">
    <name type="scientific">Oxobacter pfennigii</name>
    <dbReference type="NCBI Taxonomy" id="36849"/>
    <lineage>
        <taxon>Bacteria</taxon>
        <taxon>Bacillati</taxon>
        <taxon>Bacillota</taxon>
        <taxon>Clostridia</taxon>
        <taxon>Eubacteriales</taxon>
        <taxon>Clostridiaceae</taxon>
        <taxon>Oxobacter</taxon>
    </lineage>
</organism>
<dbReference type="FunFam" id="3.40.50.12240:FF:000002">
    <property type="entry name" value="Flagellum-specific ATP synthase FliI"/>
    <property type="match status" value="1"/>
</dbReference>
<keyword evidence="6" id="KW-0653">Protein transport</keyword>
<evidence type="ECO:0000313" key="11">
    <source>
        <dbReference type="EMBL" id="KPU44690.1"/>
    </source>
</evidence>
<dbReference type="GO" id="GO:0030254">
    <property type="term" value="P:protein secretion by the type III secretion system"/>
    <property type="evidence" value="ECO:0007669"/>
    <property type="project" value="InterPro"/>
</dbReference>
<keyword evidence="5" id="KW-0067">ATP-binding</keyword>
<comment type="subcellular location">
    <subcellularLocation>
        <location evidence="1">Cytoplasm</location>
    </subcellularLocation>
</comment>
<evidence type="ECO:0000256" key="9">
    <source>
        <dbReference type="ARBA" id="ARBA00034006"/>
    </source>
</evidence>
<evidence type="ECO:0000256" key="1">
    <source>
        <dbReference type="ARBA" id="ARBA00004496"/>
    </source>
</evidence>
<dbReference type="PATRIC" id="fig|36849.3.peg.1869"/>
<keyword evidence="2" id="KW-0813">Transport</keyword>
<accession>A0A0P8WAF4</accession>
<dbReference type="InterPro" id="IPR020003">
    <property type="entry name" value="ATPase_a/bsu_AS"/>
</dbReference>
<dbReference type="PANTHER" id="PTHR15184">
    <property type="entry name" value="ATP SYNTHASE"/>
    <property type="match status" value="1"/>
</dbReference>
<evidence type="ECO:0000256" key="2">
    <source>
        <dbReference type="ARBA" id="ARBA00022448"/>
    </source>
</evidence>
<evidence type="ECO:0000256" key="7">
    <source>
        <dbReference type="ARBA" id="ARBA00022967"/>
    </source>
</evidence>
<evidence type="ECO:0000313" key="12">
    <source>
        <dbReference type="Proteomes" id="UP000050326"/>
    </source>
</evidence>
<dbReference type="InterPro" id="IPR040627">
    <property type="entry name" value="T3SS_ATPase_C"/>
</dbReference>
<dbReference type="Pfam" id="PF00006">
    <property type="entry name" value="ATP-synt_ab"/>
    <property type="match status" value="1"/>
</dbReference>
<evidence type="ECO:0000259" key="10">
    <source>
        <dbReference type="SMART" id="SM00382"/>
    </source>
</evidence>
<proteinExistence type="predicted"/>
<keyword evidence="7" id="KW-1278">Translocase</keyword>
<dbReference type="AlphaFoldDB" id="A0A0P8WAF4"/>
<dbReference type="GO" id="GO:0071973">
    <property type="term" value="P:bacterial-type flagellum-dependent cell motility"/>
    <property type="evidence" value="ECO:0007669"/>
    <property type="project" value="InterPro"/>
</dbReference>
<dbReference type="GO" id="GO:0044780">
    <property type="term" value="P:bacterial-type flagellum assembly"/>
    <property type="evidence" value="ECO:0007669"/>
    <property type="project" value="InterPro"/>
</dbReference>
<reference evidence="11 12" key="1">
    <citation type="submission" date="2015-09" db="EMBL/GenBank/DDBJ databases">
        <title>Genome sequence of Oxobacter pfennigii DSM 3222.</title>
        <authorList>
            <person name="Poehlein A."/>
            <person name="Bengelsdorf F.R."/>
            <person name="Schiel-Bengelsdorf B."/>
            <person name="Duerre P."/>
            <person name="Daniel R."/>
        </authorList>
    </citation>
    <scope>NUCLEOTIDE SEQUENCE [LARGE SCALE GENOMIC DNA]</scope>
    <source>
        <strain evidence="11 12">DSM 3222</strain>
    </source>
</reference>
<dbReference type="GO" id="GO:0005737">
    <property type="term" value="C:cytoplasm"/>
    <property type="evidence" value="ECO:0007669"/>
    <property type="project" value="UniProtKB-SubCell"/>
</dbReference>
<dbReference type="InterPro" id="IPR022425">
    <property type="entry name" value="FliI_clade2"/>
</dbReference>
<gene>
    <name evidence="11" type="primary">yscN</name>
    <name evidence="11" type="ORF">OXPF_17760</name>
</gene>
<dbReference type="InterPro" id="IPR004100">
    <property type="entry name" value="ATPase_F1/V1/A1_a/bsu_N"/>
</dbReference>
<evidence type="ECO:0000256" key="3">
    <source>
        <dbReference type="ARBA" id="ARBA00022490"/>
    </source>
</evidence>
<dbReference type="GO" id="GO:0030257">
    <property type="term" value="C:type III protein secretion system complex"/>
    <property type="evidence" value="ECO:0007669"/>
    <property type="project" value="InterPro"/>
</dbReference>
<evidence type="ECO:0000256" key="4">
    <source>
        <dbReference type="ARBA" id="ARBA00022741"/>
    </source>
</evidence>
<dbReference type="PANTHER" id="PTHR15184:SF9">
    <property type="entry name" value="SPI-1 TYPE 3 SECRETION SYSTEM ATPASE"/>
    <property type="match status" value="1"/>
</dbReference>
<dbReference type="EMBL" id="LKET01000029">
    <property type="protein sequence ID" value="KPU44690.1"/>
    <property type="molecule type" value="Genomic_DNA"/>
</dbReference>
<protein>
    <submittedName>
        <fullName evidence="11">Putative ATP synthase YscN</fullName>
        <ecNumber evidence="11">3.6.3.14</ecNumber>
    </submittedName>
</protein>
<dbReference type="InterPro" id="IPR027417">
    <property type="entry name" value="P-loop_NTPase"/>
</dbReference>
<dbReference type="Proteomes" id="UP000050326">
    <property type="component" value="Unassembled WGS sequence"/>
</dbReference>
<dbReference type="SUPFAM" id="SSF52540">
    <property type="entry name" value="P-loop containing nucleoside triphosphate hydrolases"/>
    <property type="match status" value="1"/>
</dbReference>
<comment type="catalytic activity">
    <reaction evidence="9">
        <text>ATP + H2O + cellular proteinSide 1 = ADP + phosphate + cellular proteinSide 2.</text>
        <dbReference type="EC" id="7.4.2.8"/>
    </reaction>
</comment>
<dbReference type="PROSITE" id="PS00152">
    <property type="entry name" value="ATPASE_ALPHA_BETA"/>
    <property type="match status" value="1"/>
</dbReference>
<dbReference type="STRING" id="36849.OXPF_17760"/>
<dbReference type="InterPro" id="IPR003593">
    <property type="entry name" value="AAA+_ATPase"/>
</dbReference>
<dbReference type="InterPro" id="IPR050053">
    <property type="entry name" value="ATPase_alpha/beta_chains"/>
</dbReference>
<dbReference type="CDD" id="cd01136">
    <property type="entry name" value="ATPase_flagellum-secretory_path_III"/>
    <property type="match status" value="1"/>
</dbReference>
<name>A0A0P8WAF4_9CLOT</name>
<evidence type="ECO:0000256" key="6">
    <source>
        <dbReference type="ARBA" id="ARBA00022927"/>
    </source>
</evidence>
<dbReference type="GO" id="GO:0005524">
    <property type="term" value="F:ATP binding"/>
    <property type="evidence" value="ECO:0007669"/>
    <property type="project" value="UniProtKB-KW"/>
</dbReference>
<keyword evidence="4" id="KW-0547">Nucleotide-binding</keyword>
<dbReference type="NCBIfam" id="TIGR03497">
    <property type="entry name" value="FliI_clade2"/>
    <property type="match status" value="1"/>
</dbReference>
<comment type="caution">
    <text evidence="11">The sequence shown here is derived from an EMBL/GenBank/DDBJ whole genome shotgun (WGS) entry which is preliminary data.</text>
</comment>
<dbReference type="NCBIfam" id="TIGR01026">
    <property type="entry name" value="fliI_yscN"/>
    <property type="match status" value="1"/>
</dbReference>
<dbReference type="GO" id="GO:0046933">
    <property type="term" value="F:proton-transporting ATP synthase activity, rotational mechanism"/>
    <property type="evidence" value="ECO:0007669"/>
    <property type="project" value="TreeGrafter"/>
</dbReference>
<dbReference type="RefSeq" id="WP_054874828.1">
    <property type="nucleotide sequence ID" value="NZ_LKET01000029.1"/>
</dbReference>
<dbReference type="Gene3D" id="3.40.50.12240">
    <property type="match status" value="1"/>
</dbReference>
<dbReference type="OrthoDB" id="9802718at2"/>
<keyword evidence="3" id="KW-0963">Cytoplasm</keyword>